<name>A0A395WDW3_9FIRM</name>
<organism evidence="1 2">
    <name type="scientific">Holdemanella biformis</name>
    <dbReference type="NCBI Taxonomy" id="1735"/>
    <lineage>
        <taxon>Bacteria</taxon>
        <taxon>Bacillati</taxon>
        <taxon>Bacillota</taxon>
        <taxon>Erysipelotrichia</taxon>
        <taxon>Erysipelotrichales</taxon>
        <taxon>Erysipelotrichaceae</taxon>
        <taxon>Holdemanella</taxon>
    </lineage>
</organism>
<dbReference type="EMBL" id="QRYQ01000001">
    <property type="protein sequence ID" value="RGU94007.1"/>
    <property type="molecule type" value="Genomic_DNA"/>
</dbReference>
<dbReference type="AlphaFoldDB" id="A0A395WDW3"/>
<sequence length="68" mass="7862">MARKIYGIYKDDLPACIGTEDECALFLETTINTFRSMCSKQKKGKIKRSRNGFIIVKICEELELEEIE</sequence>
<reference evidence="1 2" key="1">
    <citation type="submission" date="2018-08" db="EMBL/GenBank/DDBJ databases">
        <title>A genome reference for cultivated species of the human gut microbiota.</title>
        <authorList>
            <person name="Zou Y."/>
            <person name="Xue W."/>
            <person name="Luo G."/>
        </authorList>
    </citation>
    <scope>NUCLEOTIDE SEQUENCE [LARGE SCALE GENOMIC DNA]</scope>
    <source>
        <strain evidence="1 2">AF15-20</strain>
    </source>
</reference>
<protein>
    <submittedName>
        <fullName evidence="1">Uncharacterized protein</fullName>
    </submittedName>
</protein>
<evidence type="ECO:0000313" key="2">
    <source>
        <dbReference type="Proteomes" id="UP000265489"/>
    </source>
</evidence>
<comment type="caution">
    <text evidence="1">The sequence shown here is derived from an EMBL/GenBank/DDBJ whole genome shotgun (WGS) entry which is preliminary data.</text>
</comment>
<gene>
    <name evidence="1" type="ORF">DWW32_00400</name>
</gene>
<dbReference type="RefSeq" id="WP_118324193.1">
    <property type="nucleotide sequence ID" value="NZ_QRYQ01000001.1"/>
</dbReference>
<dbReference type="Proteomes" id="UP000265489">
    <property type="component" value="Unassembled WGS sequence"/>
</dbReference>
<proteinExistence type="predicted"/>
<accession>A0A395WDW3</accession>
<evidence type="ECO:0000313" key="1">
    <source>
        <dbReference type="EMBL" id="RGU94007.1"/>
    </source>
</evidence>